<protein>
    <recommendedName>
        <fullName evidence="4">SdpI/YhfL protein family</fullName>
    </recommendedName>
</protein>
<gene>
    <name evidence="2" type="ORF">JCM21531_4120</name>
</gene>
<dbReference type="STRING" id="1294263.JCM21531_4120"/>
<reference evidence="2" key="1">
    <citation type="journal article" date="2014" name="Genome Announc.">
        <title>Draft Genome Sequence of Clostridium straminisolvens Strain JCM 21531T, Isolated from a Cellulose-Degrading Bacterial Community.</title>
        <authorList>
            <person name="Yuki M."/>
            <person name="Oshima K."/>
            <person name="Suda W."/>
            <person name="Sakamoto M."/>
            <person name="Kitamura K."/>
            <person name="Iida T."/>
            <person name="Hattori M."/>
            <person name="Ohkuma M."/>
        </authorList>
    </citation>
    <scope>NUCLEOTIDE SEQUENCE [LARGE SCALE GENOMIC DNA]</scope>
    <source>
        <strain evidence="2">JCM 21531</strain>
    </source>
</reference>
<dbReference type="AlphaFoldDB" id="W4VCI8"/>
<accession>W4VCI8</accession>
<evidence type="ECO:0000313" key="3">
    <source>
        <dbReference type="Proteomes" id="UP000019109"/>
    </source>
</evidence>
<organism evidence="2 3">
    <name type="scientific">Acetivibrio straminisolvens JCM 21531</name>
    <dbReference type="NCBI Taxonomy" id="1294263"/>
    <lineage>
        <taxon>Bacteria</taxon>
        <taxon>Bacillati</taxon>
        <taxon>Bacillota</taxon>
        <taxon>Clostridia</taxon>
        <taxon>Eubacteriales</taxon>
        <taxon>Oscillospiraceae</taxon>
        <taxon>Acetivibrio</taxon>
    </lineage>
</organism>
<keyword evidence="3" id="KW-1185">Reference proteome</keyword>
<sequence>MWFWIIMFLCNLMIPVVMIVVGYMMYKHTPKKINGIYGYRTVRSMKNDDTWKFAHDYCGRLWFKLGFILLIPTIIAMIPFVQGSIEVVGIVTVIVQGVQVLVLIGSIFPVESALKKNFDDDGNRR</sequence>
<keyword evidence="1" id="KW-0472">Membrane</keyword>
<evidence type="ECO:0000256" key="1">
    <source>
        <dbReference type="SAM" id="Phobius"/>
    </source>
</evidence>
<feature type="transmembrane region" description="Helical" evidence="1">
    <location>
        <begin position="87"/>
        <end position="108"/>
    </location>
</feature>
<comment type="caution">
    <text evidence="2">The sequence shown here is derived from an EMBL/GenBank/DDBJ whole genome shotgun (WGS) entry which is preliminary data.</text>
</comment>
<keyword evidence="1" id="KW-0812">Transmembrane</keyword>
<feature type="transmembrane region" description="Helical" evidence="1">
    <location>
        <begin position="61"/>
        <end position="81"/>
    </location>
</feature>
<proteinExistence type="predicted"/>
<dbReference type="InterPro" id="IPR025962">
    <property type="entry name" value="SdpI/YhfL"/>
</dbReference>
<dbReference type="EMBL" id="BAVR01000074">
    <property type="protein sequence ID" value="GAE90503.1"/>
    <property type="molecule type" value="Genomic_DNA"/>
</dbReference>
<feature type="transmembrane region" description="Helical" evidence="1">
    <location>
        <begin position="6"/>
        <end position="26"/>
    </location>
</feature>
<evidence type="ECO:0008006" key="4">
    <source>
        <dbReference type="Google" id="ProtNLM"/>
    </source>
</evidence>
<dbReference type="RefSeq" id="WP_038291081.1">
    <property type="nucleotide sequence ID" value="NZ_BAVR01000074.1"/>
</dbReference>
<name>W4VCI8_9FIRM</name>
<evidence type="ECO:0000313" key="2">
    <source>
        <dbReference type="EMBL" id="GAE90503.1"/>
    </source>
</evidence>
<dbReference type="Proteomes" id="UP000019109">
    <property type="component" value="Unassembled WGS sequence"/>
</dbReference>
<keyword evidence="1" id="KW-1133">Transmembrane helix</keyword>
<dbReference type="Pfam" id="PF13630">
    <property type="entry name" value="SdpI"/>
    <property type="match status" value="1"/>
</dbReference>